<proteinExistence type="predicted"/>
<dbReference type="AlphaFoldDB" id="A0A2T4DJX7"/>
<accession>A0A2T4DJX7</accession>
<evidence type="ECO:0000313" key="1">
    <source>
        <dbReference type="EMBL" id="PTB94076.1"/>
    </source>
</evidence>
<reference evidence="1 2" key="1">
    <citation type="submission" date="2018-03" db="EMBL/GenBank/DDBJ databases">
        <title>Cross-interface Injection: A General Nanoliter Liquid Handling Method Applied to Single Cells Genome Amplification Automated Nanoliter Liquid Handling Applied to Single Cell Multiple Displacement Amplification.</title>
        <authorList>
            <person name="Yun J."/>
            <person name="Xu P."/>
            <person name="Xu J."/>
            <person name="Dai X."/>
            <person name="Wang Y."/>
            <person name="Zheng X."/>
            <person name="Cao C."/>
            <person name="Yi Q."/>
            <person name="Zhu Y."/>
            <person name="Wang L."/>
            <person name="Dong Z."/>
            <person name="Huang Y."/>
            <person name="Huang L."/>
            <person name="Du W."/>
        </authorList>
    </citation>
    <scope>NUCLEOTIDE SEQUENCE [LARGE SCALE GENOMIC DNA]</scope>
    <source>
        <strain evidence="1 2">Z-D1-2</strain>
    </source>
</reference>
<organism evidence="1 2">
    <name type="scientific">Marivirga lumbricoides</name>
    <dbReference type="NCBI Taxonomy" id="1046115"/>
    <lineage>
        <taxon>Bacteria</taxon>
        <taxon>Pseudomonadati</taxon>
        <taxon>Bacteroidota</taxon>
        <taxon>Cytophagia</taxon>
        <taxon>Cytophagales</taxon>
        <taxon>Marivirgaceae</taxon>
        <taxon>Marivirga</taxon>
    </lineage>
</organism>
<gene>
    <name evidence="1" type="ORF">C9994_12425</name>
</gene>
<comment type="caution">
    <text evidence="1">The sequence shown here is derived from an EMBL/GenBank/DDBJ whole genome shotgun (WGS) entry which is preliminary data.</text>
</comment>
<dbReference type="EMBL" id="PYVU01000142">
    <property type="protein sequence ID" value="PTB94076.1"/>
    <property type="molecule type" value="Genomic_DNA"/>
</dbReference>
<evidence type="ECO:0000313" key="2">
    <source>
        <dbReference type="Proteomes" id="UP000240608"/>
    </source>
</evidence>
<name>A0A2T4DJX7_9BACT</name>
<protein>
    <submittedName>
        <fullName evidence="1">Uncharacterized protein</fullName>
    </submittedName>
</protein>
<sequence length="325" mass="37524">MNYKYIILSALILYISCANPKEEKGNITSKTTIMLENEVKVEKNEKTNPQIVKEQIPTSDCVNYWKNRFPNDSLKAIYIDSLISQNQLPENNLLFLNALKTNNKKDLAFKNVLSPIFRLSETDIGLLTFASYQLVDNKFIADSKEEDLISKYQTNTSNRFDHYGKIQYYPTLLDSLYRGQTKPSINFYTINKTGASKVMQLGKYIDECLEYFEYTIDTSHISVTDTLLFSSPFKIDLVFESNAEVDLLLQNDYKEECLDCPSSMKLQKTFARVKGVNNLYFVYADTFPINNELDTPSRALVLITQKDEIKYLWYSEIDLFGCSCL</sequence>
<dbReference type="Proteomes" id="UP000240608">
    <property type="component" value="Unassembled WGS sequence"/>
</dbReference>